<proteinExistence type="inferred from homology"/>
<dbReference type="GO" id="GO:0032259">
    <property type="term" value="P:methylation"/>
    <property type="evidence" value="ECO:0007669"/>
    <property type="project" value="UniProtKB-KW"/>
</dbReference>
<evidence type="ECO:0000313" key="7">
    <source>
        <dbReference type="Proteomes" id="UP000594263"/>
    </source>
</evidence>
<evidence type="ECO:0000256" key="1">
    <source>
        <dbReference type="ARBA" id="ARBA00022603"/>
    </source>
</evidence>
<dbReference type="GO" id="GO:0008757">
    <property type="term" value="F:S-adenosylmethionine-dependent methyltransferase activity"/>
    <property type="evidence" value="ECO:0007669"/>
    <property type="project" value="TreeGrafter"/>
</dbReference>
<evidence type="ECO:0000313" key="6">
    <source>
        <dbReference type="EnsemblPlants" id="Kaladp0039s0439.1.v1.1"/>
    </source>
</evidence>
<dbReference type="Pfam" id="PF01596">
    <property type="entry name" value="Methyltransf_3"/>
    <property type="match status" value="1"/>
</dbReference>
<dbReference type="PANTHER" id="PTHR10509">
    <property type="entry name" value="O-METHYLTRANSFERASE-RELATED"/>
    <property type="match status" value="1"/>
</dbReference>
<sequence>METSAYPREHEQLKALRRASAEKLGSMSVMNVPVDQGIFMSMLLKIMNAKRALEIGVFSGYSLLTTALALPDDGRITAIDLSKEAYEVGLPFIQKAGVEHKIEFIHGDASPVLDSMVECFDFVFVDADKEGYKHYHERLWQLVKVGGIVAYDNTLFLRTPAMTEDETPEWSRSNRKAIIEFNKILASDSRYDVSQLSIGDGLTLCRRLR</sequence>
<dbReference type="GO" id="GO:0008171">
    <property type="term" value="F:O-methyltransferase activity"/>
    <property type="evidence" value="ECO:0007669"/>
    <property type="project" value="InterPro"/>
</dbReference>
<keyword evidence="1" id="KW-0489">Methyltransferase</keyword>
<evidence type="ECO:0000256" key="2">
    <source>
        <dbReference type="ARBA" id="ARBA00022679"/>
    </source>
</evidence>
<dbReference type="OMA" id="MSDEIPP"/>
<dbReference type="Gramene" id="Kaladp0039s0439.1.v1.1">
    <property type="protein sequence ID" value="Kaladp0039s0439.1.v1.1"/>
    <property type="gene ID" value="Kaladp0039s0439.v1.1"/>
</dbReference>
<dbReference type="Proteomes" id="UP000594263">
    <property type="component" value="Unplaced"/>
</dbReference>
<evidence type="ECO:0000256" key="3">
    <source>
        <dbReference type="ARBA" id="ARBA00022691"/>
    </source>
</evidence>
<keyword evidence="7" id="KW-1185">Reference proteome</keyword>
<dbReference type="Gene3D" id="3.40.50.150">
    <property type="entry name" value="Vaccinia Virus protein VP39"/>
    <property type="match status" value="1"/>
</dbReference>
<dbReference type="PANTHER" id="PTHR10509:SF34">
    <property type="entry name" value="TAPETUM-SPECIFIC METHYLTRANSFERASE 1"/>
    <property type="match status" value="1"/>
</dbReference>
<dbReference type="SUPFAM" id="SSF53335">
    <property type="entry name" value="S-adenosyl-L-methionine-dependent methyltransferases"/>
    <property type="match status" value="1"/>
</dbReference>
<evidence type="ECO:0008006" key="8">
    <source>
        <dbReference type="Google" id="ProtNLM"/>
    </source>
</evidence>
<dbReference type="GO" id="GO:0046872">
    <property type="term" value="F:metal ion binding"/>
    <property type="evidence" value="ECO:0007669"/>
    <property type="project" value="UniProtKB-KW"/>
</dbReference>
<dbReference type="InterPro" id="IPR002935">
    <property type="entry name" value="SAM_O-MeTrfase"/>
</dbReference>
<evidence type="ECO:0000256" key="4">
    <source>
        <dbReference type="ARBA" id="ARBA00022723"/>
    </source>
</evidence>
<dbReference type="InterPro" id="IPR029063">
    <property type="entry name" value="SAM-dependent_MTases_sf"/>
</dbReference>
<keyword evidence="2" id="KW-0808">Transferase</keyword>
<dbReference type="CDD" id="cd02440">
    <property type="entry name" value="AdoMet_MTases"/>
    <property type="match status" value="1"/>
</dbReference>
<evidence type="ECO:0000256" key="5">
    <source>
        <dbReference type="ARBA" id="ARBA00023453"/>
    </source>
</evidence>
<keyword evidence="4" id="KW-0479">Metal-binding</keyword>
<name>A0A7N0ZUY9_KALFE</name>
<dbReference type="AlphaFoldDB" id="A0A7N0ZUY9"/>
<dbReference type="PROSITE" id="PS51682">
    <property type="entry name" value="SAM_OMT_I"/>
    <property type="match status" value="1"/>
</dbReference>
<dbReference type="InterPro" id="IPR050362">
    <property type="entry name" value="Cation-dep_OMT"/>
</dbReference>
<comment type="similarity">
    <text evidence="5">Belongs to the class I-like SAM-binding methyltransferase superfamily. Cation-dependent O-methyltransferase family.</text>
</comment>
<reference evidence="6" key="1">
    <citation type="submission" date="2021-01" db="UniProtKB">
        <authorList>
            <consortium name="EnsemblPlants"/>
        </authorList>
    </citation>
    <scope>IDENTIFICATION</scope>
</reference>
<keyword evidence="3" id="KW-0949">S-adenosyl-L-methionine</keyword>
<organism evidence="6 7">
    <name type="scientific">Kalanchoe fedtschenkoi</name>
    <name type="common">Lavender scallops</name>
    <name type="synonym">South American air plant</name>
    <dbReference type="NCBI Taxonomy" id="63787"/>
    <lineage>
        <taxon>Eukaryota</taxon>
        <taxon>Viridiplantae</taxon>
        <taxon>Streptophyta</taxon>
        <taxon>Embryophyta</taxon>
        <taxon>Tracheophyta</taxon>
        <taxon>Spermatophyta</taxon>
        <taxon>Magnoliopsida</taxon>
        <taxon>eudicotyledons</taxon>
        <taxon>Gunneridae</taxon>
        <taxon>Pentapetalae</taxon>
        <taxon>Saxifragales</taxon>
        <taxon>Crassulaceae</taxon>
        <taxon>Kalanchoe</taxon>
    </lineage>
</organism>
<dbReference type="EnsemblPlants" id="Kaladp0039s0439.1.v1.1">
    <property type="protein sequence ID" value="Kaladp0039s0439.1.v1.1"/>
    <property type="gene ID" value="Kaladp0039s0439.v1.1"/>
</dbReference>
<protein>
    <recommendedName>
        <fullName evidence="8">Caffeoyl-CoA O-methyltransferase</fullName>
    </recommendedName>
</protein>
<accession>A0A7N0ZUY9</accession>